<dbReference type="AlphaFoldDB" id="A0A8E2F7S9"/>
<sequence>MASPGLLFVSTRISFPELTDEVYNKWYDSIHVVDVLKSGLADLALRFKNVDPEAKKTYLAVYRVPDVSRLQDQAIKDQIPPTSDMLPGSGDFNDLVELDIKAFVPIQAFEGQGMKKGRGKGLLTVLMEPAEGGDDELDEWYRKQHHDMVSMCKGYRRSTRYRVIDNSKPRYLTIHEFDTTDMPWDQLKMTSQTEWGKKVIGSMQSMESNVWELIIEKDKTMEKL</sequence>
<reference evidence="1 2" key="1">
    <citation type="journal article" date="2016" name="Nat. Commun.">
        <title>Ectomycorrhizal ecology is imprinted in the genome of the dominant symbiotic fungus Cenococcum geophilum.</title>
        <authorList>
            <consortium name="DOE Joint Genome Institute"/>
            <person name="Peter M."/>
            <person name="Kohler A."/>
            <person name="Ohm R.A."/>
            <person name="Kuo A."/>
            <person name="Krutzmann J."/>
            <person name="Morin E."/>
            <person name="Arend M."/>
            <person name="Barry K.W."/>
            <person name="Binder M."/>
            <person name="Choi C."/>
            <person name="Clum A."/>
            <person name="Copeland A."/>
            <person name="Grisel N."/>
            <person name="Haridas S."/>
            <person name="Kipfer T."/>
            <person name="LaButti K."/>
            <person name="Lindquist E."/>
            <person name="Lipzen A."/>
            <person name="Maire R."/>
            <person name="Meier B."/>
            <person name="Mihaltcheva S."/>
            <person name="Molinier V."/>
            <person name="Murat C."/>
            <person name="Poggeler S."/>
            <person name="Quandt C.A."/>
            <person name="Sperisen C."/>
            <person name="Tritt A."/>
            <person name="Tisserant E."/>
            <person name="Crous P.W."/>
            <person name="Henrissat B."/>
            <person name="Nehls U."/>
            <person name="Egli S."/>
            <person name="Spatafora J.W."/>
            <person name="Grigoriev I.V."/>
            <person name="Martin F.M."/>
        </authorList>
    </citation>
    <scope>NUCLEOTIDE SEQUENCE [LARGE SCALE GENOMIC DNA]</scope>
    <source>
        <strain evidence="1 2">CBS 207.34</strain>
    </source>
</reference>
<dbReference type="Proteomes" id="UP000250140">
    <property type="component" value="Unassembled WGS sequence"/>
</dbReference>
<gene>
    <name evidence="1" type="ORF">AOQ84DRAFT_313094</name>
</gene>
<name>A0A8E2F7S9_9PEZI</name>
<keyword evidence="2" id="KW-1185">Reference proteome</keyword>
<dbReference type="OrthoDB" id="2851338at2759"/>
<protein>
    <submittedName>
        <fullName evidence="1">Uncharacterized protein</fullName>
    </submittedName>
</protein>
<proteinExistence type="predicted"/>
<accession>A0A8E2F7S9</accession>
<organism evidence="1 2">
    <name type="scientific">Glonium stellatum</name>
    <dbReference type="NCBI Taxonomy" id="574774"/>
    <lineage>
        <taxon>Eukaryota</taxon>
        <taxon>Fungi</taxon>
        <taxon>Dikarya</taxon>
        <taxon>Ascomycota</taxon>
        <taxon>Pezizomycotina</taxon>
        <taxon>Dothideomycetes</taxon>
        <taxon>Pleosporomycetidae</taxon>
        <taxon>Gloniales</taxon>
        <taxon>Gloniaceae</taxon>
        <taxon>Glonium</taxon>
    </lineage>
</organism>
<evidence type="ECO:0000313" key="2">
    <source>
        <dbReference type="Proteomes" id="UP000250140"/>
    </source>
</evidence>
<evidence type="ECO:0000313" key="1">
    <source>
        <dbReference type="EMBL" id="OCL11910.1"/>
    </source>
</evidence>
<dbReference type="EMBL" id="KV748960">
    <property type="protein sequence ID" value="OCL11910.1"/>
    <property type="molecule type" value="Genomic_DNA"/>
</dbReference>